<keyword evidence="1" id="KW-0812">Transmembrane</keyword>
<keyword evidence="3" id="KW-1185">Reference proteome</keyword>
<name>A0AAN7B650_9PEZI</name>
<feature type="transmembrane region" description="Helical" evidence="1">
    <location>
        <begin position="12"/>
        <end position="38"/>
    </location>
</feature>
<gene>
    <name evidence="2" type="ORF">QBC37DRAFT_430275</name>
</gene>
<sequence length="68" mass="7891">MFYGVKRLRGNLVVDLCIWSMFCVMLYTCFCCLFYFVLGFLMSIDILSATLTNLTFSTLYIAWLGVTF</sequence>
<evidence type="ECO:0000313" key="2">
    <source>
        <dbReference type="EMBL" id="KAK4209530.1"/>
    </source>
</evidence>
<protein>
    <submittedName>
        <fullName evidence="2">Uncharacterized protein</fullName>
    </submittedName>
</protein>
<reference evidence="2" key="2">
    <citation type="submission" date="2023-05" db="EMBL/GenBank/DDBJ databases">
        <authorList>
            <consortium name="Lawrence Berkeley National Laboratory"/>
            <person name="Steindorff A."/>
            <person name="Hensen N."/>
            <person name="Bonometti L."/>
            <person name="Westerberg I."/>
            <person name="Brannstrom I.O."/>
            <person name="Guillou S."/>
            <person name="Cros-Aarteil S."/>
            <person name="Calhoun S."/>
            <person name="Haridas S."/>
            <person name="Kuo A."/>
            <person name="Mondo S."/>
            <person name="Pangilinan J."/>
            <person name="Riley R."/>
            <person name="Labutti K."/>
            <person name="Andreopoulos B."/>
            <person name="Lipzen A."/>
            <person name="Chen C."/>
            <person name="Yanf M."/>
            <person name="Daum C."/>
            <person name="Ng V."/>
            <person name="Clum A."/>
            <person name="Ohm R."/>
            <person name="Martin F."/>
            <person name="Silar P."/>
            <person name="Natvig D."/>
            <person name="Lalanne C."/>
            <person name="Gautier V."/>
            <person name="Ament-Velasquez S.L."/>
            <person name="Kruys A."/>
            <person name="Hutchinson M.I."/>
            <person name="Powell A.J."/>
            <person name="Barry K."/>
            <person name="Miller A.N."/>
            <person name="Grigoriev I.V."/>
            <person name="Debuchy R."/>
            <person name="Gladieux P."/>
            <person name="Thoren M.H."/>
            <person name="Johannesson H."/>
        </authorList>
    </citation>
    <scope>NUCLEOTIDE SEQUENCE</scope>
    <source>
        <strain evidence="2">PSN293</strain>
    </source>
</reference>
<dbReference type="Proteomes" id="UP001301769">
    <property type="component" value="Unassembled WGS sequence"/>
</dbReference>
<keyword evidence="1" id="KW-0472">Membrane</keyword>
<reference evidence="2" key="1">
    <citation type="journal article" date="2023" name="Mol. Phylogenet. Evol.">
        <title>Genome-scale phylogeny and comparative genomics of the fungal order Sordariales.</title>
        <authorList>
            <person name="Hensen N."/>
            <person name="Bonometti L."/>
            <person name="Westerberg I."/>
            <person name="Brannstrom I.O."/>
            <person name="Guillou S."/>
            <person name="Cros-Aarteil S."/>
            <person name="Calhoun S."/>
            <person name="Haridas S."/>
            <person name="Kuo A."/>
            <person name="Mondo S."/>
            <person name="Pangilinan J."/>
            <person name="Riley R."/>
            <person name="LaButti K."/>
            <person name="Andreopoulos B."/>
            <person name="Lipzen A."/>
            <person name="Chen C."/>
            <person name="Yan M."/>
            <person name="Daum C."/>
            <person name="Ng V."/>
            <person name="Clum A."/>
            <person name="Steindorff A."/>
            <person name="Ohm R.A."/>
            <person name="Martin F."/>
            <person name="Silar P."/>
            <person name="Natvig D.O."/>
            <person name="Lalanne C."/>
            <person name="Gautier V."/>
            <person name="Ament-Velasquez S.L."/>
            <person name="Kruys A."/>
            <person name="Hutchinson M.I."/>
            <person name="Powell A.J."/>
            <person name="Barry K."/>
            <person name="Miller A.N."/>
            <person name="Grigoriev I.V."/>
            <person name="Debuchy R."/>
            <person name="Gladieux P."/>
            <person name="Hiltunen Thoren M."/>
            <person name="Johannesson H."/>
        </authorList>
    </citation>
    <scope>NUCLEOTIDE SEQUENCE</scope>
    <source>
        <strain evidence="2">PSN293</strain>
    </source>
</reference>
<organism evidence="2 3">
    <name type="scientific">Rhypophila decipiens</name>
    <dbReference type="NCBI Taxonomy" id="261697"/>
    <lineage>
        <taxon>Eukaryota</taxon>
        <taxon>Fungi</taxon>
        <taxon>Dikarya</taxon>
        <taxon>Ascomycota</taxon>
        <taxon>Pezizomycotina</taxon>
        <taxon>Sordariomycetes</taxon>
        <taxon>Sordariomycetidae</taxon>
        <taxon>Sordariales</taxon>
        <taxon>Naviculisporaceae</taxon>
        <taxon>Rhypophila</taxon>
    </lineage>
</organism>
<evidence type="ECO:0000256" key="1">
    <source>
        <dbReference type="SAM" id="Phobius"/>
    </source>
</evidence>
<proteinExistence type="predicted"/>
<dbReference type="AlphaFoldDB" id="A0AAN7B650"/>
<evidence type="ECO:0000313" key="3">
    <source>
        <dbReference type="Proteomes" id="UP001301769"/>
    </source>
</evidence>
<keyword evidence="1" id="KW-1133">Transmembrane helix</keyword>
<accession>A0AAN7B650</accession>
<dbReference type="EMBL" id="MU858202">
    <property type="protein sequence ID" value="KAK4209530.1"/>
    <property type="molecule type" value="Genomic_DNA"/>
</dbReference>
<feature type="transmembrane region" description="Helical" evidence="1">
    <location>
        <begin position="44"/>
        <end position="66"/>
    </location>
</feature>
<comment type="caution">
    <text evidence="2">The sequence shown here is derived from an EMBL/GenBank/DDBJ whole genome shotgun (WGS) entry which is preliminary data.</text>
</comment>